<gene>
    <name evidence="1" type="ORF">llap_8541</name>
</gene>
<name>A0A2I0U520_LIMLA</name>
<evidence type="ECO:0000313" key="1">
    <source>
        <dbReference type="EMBL" id="PKU41156.1"/>
    </source>
</evidence>
<dbReference type="Proteomes" id="UP000233556">
    <property type="component" value="Unassembled WGS sequence"/>
</dbReference>
<dbReference type="EMBL" id="KZ506157">
    <property type="protein sequence ID" value="PKU41156.1"/>
    <property type="molecule type" value="Genomic_DNA"/>
</dbReference>
<protein>
    <submittedName>
        <fullName evidence="1">Uncharacterized protein</fullName>
    </submittedName>
</protein>
<organism evidence="1 2">
    <name type="scientific">Limosa lapponica baueri</name>
    <dbReference type="NCBI Taxonomy" id="1758121"/>
    <lineage>
        <taxon>Eukaryota</taxon>
        <taxon>Metazoa</taxon>
        <taxon>Chordata</taxon>
        <taxon>Craniata</taxon>
        <taxon>Vertebrata</taxon>
        <taxon>Euteleostomi</taxon>
        <taxon>Archelosauria</taxon>
        <taxon>Archosauria</taxon>
        <taxon>Dinosauria</taxon>
        <taxon>Saurischia</taxon>
        <taxon>Theropoda</taxon>
        <taxon>Coelurosauria</taxon>
        <taxon>Aves</taxon>
        <taxon>Neognathae</taxon>
        <taxon>Neoaves</taxon>
        <taxon>Charadriiformes</taxon>
        <taxon>Scolopacidae</taxon>
        <taxon>Limosa</taxon>
    </lineage>
</organism>
<proteinExistence type="predicted"/>
<dbReference type="AlphaFoldDB" id="A0A2I0U520"/>
<evidence type="ECO:0000313" key="2">
    <source>
        <dbReference type="Proteomes" id="UP000233556"/>
    </source>
</evidence>
<accession>A0A2I0U520</accession>
<keyword evidence="2" id="KW-1185">Reference proteome</keyword>
<reference evidence="2" key="2">
    <citation type="submission" date="2017-12" db="EMBL/GenBank/DDBJ databases">
        <title>Genome sequence of the Bar-tailed Godwit (Limosa lapponica baueri).</title>
        <authorList>
            <person name="Lima N.C.B."/>
            <person name="Parody-Merino A.M."/>
            <person name="Battley P.F."/>
            <person name="Fidler A.E."/>
            <person name="Prosdocimi F."/>
        </authorList>
    </citation>
    <scope>NUCLEOTIDE SEQUENCE [LARGE SCALE GENOMIC DNA]</scope>
</reference>
<sequence>MREWLLAGAGWVPGVQEWYSTRLQLTEKGAWRGVEQGSGDEQIYSPSHKKTVGNCSWPFLIPALRIHVEMPSLDRVRETGDLRHQSSSGINKLPAKETKKPWKLLKDLSVTTSANDRKLSTQITV</sequence>
<reference evidence="2" key="1">
    <citation type="submission" date="2017-11" db="EMBL/GenBank/DDBJ databases">
        <authorList>
            <person name="Lima N.C."/>
            <person name="Parody-Merino A.M."/>
            <person name="Battley P.F."/>
            <person name="Fidler A.E."/>
            <person name="Prosdocimi F."/>
        </authorList>
    </citation>
    <scope>NUCLEOTIDE SEQUENCE [LARGE SCALE GENOMIC DNA]</scope>
</reference>